<organism evidence="2 3">
    <name type="scientific">Clavelina lepadiformis</name>
    <name type="common">Light-bulb sea squirt</name>
    <name type="synonym">Ascidia lepadiformis</name>
    <dbReference type="NCBI Taxonomy" id="159417"/>
    <lineage>
        <taxon>Eukaryota</taxon>
        <taxon>Metazoa</taxon>
        <taxon>Chordata</taxon>
        <taxon>Tunicata</taxon>
        <taxon>Ascidiacea</taxon>
        <taxon>Aplousobranchia</taxon>
        <taxon>Clavelinidae</taxon>
        <taxon>Clavelina</taxon>
    </lineage>
</organism>
<name>A0ABP0FD11_CLALP</name>
<keyword evidence="3" id="KW-1185">Reference proteome</keyword>
<evidence type="ECO:0000256" key="1">
    <source>
        <dbReference type="SAM" id="MobiDB-lite"/>
    </source>
</evidence>
<comment type="caution">
    <text evidence="2">The sequence shown here is derived from an EMBL/GenBank/DDBJ whole genome shotgun (WGS) entry which is preliminary data.</text>
</comment>
<feature type="compositionally biased region" description="Polar residues" evidence="1">
    <location>
        <begin position="78"/>
        <end position="91"/>
    </location>
</feature>
<dbReference type="EMBL" id="CAWYQH010000024">
    <property type="protein sequence ID" value="CAK8676202.1"/>
    <property type="molecule type" value="Genomic_DNA"/>
</dbReference>
<sequence length="407" mass="45777">MQQNATETWEELEKEYGFYYRPTGFGRLKAPSRKLQNIGPIDSSSGFHVNISESIKQRRKRALDQKRSSNDTRRTINEDSQTSDVVFSSTRIEENTNADSSLIKRPRLSPILLPKKAVARKVSVIPADNRNASISRNEHNKGANDEHFQENMDRSILKDTGENSSSMASKVGIALDQKGYMTLAEDDNTSKEATVQNKINEFVPKNIDVSTVRDIDDHNITSTVGNKTLKSSSSNNIYPVAKVRSIADKQSNSTHRSTDIEKNSVFNNDRHNVTAENAIIGLPETDIEDNENVSVQEETSAVVCDSHQSLVEAVYTAKSFLKKFEEKKFMQVKKSYNLDFNPKPGPIYTKINIIHEEPPILDYSAFSKRSFGLAGYKPSHVDNICKHFAQWKSKLLSNSEGPQNDVK</sequence>
<evidence type="ECO:0000313" key="2">
    <source>
        <dbReference type="EMBL" id="CAK8676202.1"/>
    </source>
</evidence>
<feature type="region of interest" description="Disordered" evidence="1">
    <location>
        <begin position="59"/>
        <end position="91"/>
    </location>
</feature>
<protein>
    <submittedName>
        <fullName evidence="2">Uncharacterized protein</fullName>
    </submittedName>
</protein>
<dbReference type="Proteomes" id="UP001642483">
    <property type="component" value="Unassembled WGS sequence"/>
</dbReference>
<feature type="compositionally biased region" description="Basic and acidic residues" evidence="1">
    <location>
        <begin position="62"/>
        <end position="77"/>
    </location>
</feature>
<proteinExistence type="predicted"/>
<gene>
    <name evidence="2" type="ORF">CVLEPA_LOCUS5680</name>
</gene>
<evidence type="ECO:0000313" key="3">
    <source>
        <dbReference type="Proteomes" id="UP001642483"/>
    </source>
</evidence>
<reference evidence="2 3" key="1">
    <citation type="submission" date="2024-02" db="EMBL/GenBank/DDBJ databases">
        <authorList>
            <person name="Daric V."/>
            <person name="Darras S."/>
        </authorList>
    </citation>
    <scope>NUCLEOTIDE SEQUENCE [LARGE SCALE GENOMIC DNA]</scope>
</reference>
<accession>A0ABP0FD11</accession>